<dbReference type="Gene3D" id="2.60.260.20">
    <property type="entry name" value="Urease metallochaperone UreE, N-terminal domain"/>
    <property type="match status" value="2"/>
</dbReference>
<evidence type="ECO:0000256" key="2">
    <source>
        <dbReference type="ARBA" id="ARBA00022705"/>
    </source>
</evidence>
<keyword evidence="8 12" id="KW-0143">Chaperone</keyword>
<comment type="subcellular location">
    <subcellularLocation>
        <location evidence="12">Cytoplasm</location>
    </subcellularLocation>
</comment>
<dbReference type="Pfam" id="PF01556">
    <property type="entry name" value="DnaJ_C"/>
    <property type="match status" value="1"/>
</dbReference>
<keyword evidence="5 12" id="KW-0863">Zinc-finger</keyword>
<dbReference type="Pfam" id="PF00226">
    <property type="entry name" value="DnaJ"/>
    <property type="match status" value="1"/>
</dbReference>
<dbReference type="GO" id="GO:0008270">
    <property type="term" value="F:zinc ion binding"/>
    <property type="evidence" value="ECO:0007669"/>
    <property type="project" value="UniProtKB-UniRule"/>
</dbReference>
<dbReference type="InterPro" id="IPR018253">
    <property type="entry name" value="DnaJ_domain_CS"/>
</dbReference>
<evidence type="ECO:0000256" key="10">
    <source>
        <dbReference type="ARBA" id="ARBA00061004"/>
    </source>
</evidence>
<dbReference type="InterPro" id="IPR036869">
    <property type="entry name" value="J_dom_sf"/>
</dbReference>
<comment type="function">
    <text evidence="9 12">Participates actively in the response to hyperosmotic and heat shock by preventing the aggregation of stress-denatured proteins and by disaggregating proteins, also in an autonomous, DnaK-independent fashion. Unfolded proteins bind initially to DnaJ; upon interaction with the DnaJ-bound protein, DnaK hydrolyzes its bound ATP, resulting in the formation of a stable complex. GrpE releases ADP from DnaK; ATP binding to DnaK triggers the release of the substrate protein, thus completing the reaction cycle. Several rounds of ATP-dependent interactions between DnaJ, DnaK and GrpE are required for fully efficient folding. Also involved, together with DnaK and GrpE, in the DNA replication of plasmids through activation of initiation proteins.</text>
</comment>
<dbReference type="SUPFAM" id="SSF46565">
    <property type="entry name" value="Chaperone J-domain"/>
    <property type="match status" value="1"/>
</dbReference>
<dbReference type="InterPro" id="IPR012724">
    <property type="entry name" value="DnaJ"/>
</dbReference>
<dbReference type="HAMAP" id="MF_01152">
    <property type="entry name" value="DnaJ"/>
    <property type="match status" value="1"/>
</dbReference>
<evidence type="ECO:0000256" key="3">
    <source>
        <dbReference type="ARBA" id="ARBA00022723"/>
    </source>
</evidence>
<dbReference type="InterPro" id="IPR002939">
    <property type="entry name" value="DnaJ_C"/>
</dbReference>
<dbReference type="GO" id="GO:0042026">
    <property type="term" value="P:protein refolding"/>
    <property type="evidence" value="ECO:0007669"/>
    <property type="project" value="TreeGrafter"/>
</dbReference>
<dbReference type="PROSITE" id="PS50076">
    <property type="entry name" value="DNAJ_2"/>
    <property type="match status" value="1"/>
</dbReference>
<evidence type="ECO:0000256" key="11">
    <source>
        <dbReference type="ARBA" id="ARBA00067609"/>
    </source>
</evidence>
<dbReference type="SUPFAM" id="SSF57938">
    <property type="entry name" value="DnaJ/Hsp40 cysteine-rich domain"/>
    <property type="match status" value="1"/>
</dbReference>
<dbReference type="Proteomes" id="UP000501600">
    <property type="component" value="Chromosome"/>
</dbReference>
<dbReference type="PRINTS" id="PR00625">
    <property type="entry name" value="JDOMAIN"/>
</dbReference>
<comment type="similarity">
    <text evidence="10 12">Belongs to the DnaJ family.</text>
</comment>
<dbReference type="GO" id="GO:0005737">
    <property type="term" value="C:cytoplasm"/>
    <property type="evidence" value="ECO:0007669"/>
    <property type="project" value="UniProtKB-SubCell"/>
</dbReference>
<evidence type="ECO:0000256" key="13">
    <source>
        <dbReference type="PROSITE-ProRule" id="PRU00546"/>
    </source>
</evidence>
<dbReference type="AlphaFoldDB" id="A0A6H2DLU1"/>
<dbReference type="PANTHER" id="PTHR43096:SF48">
    <property type="entry name" value="CHAPERONE PROTEIN DNAJ"/>
    <property type="match status" value="1"/>
</dbReference>
<evidence type="ECO:0000256" key="9">
    <source>
        <dbReference type="ARBA" id="ARBA00053423"/>
    </source>
</evidence>
<keyword evidence="4 12" id="KW-0677">Repeat</keyword>
<dbReference type="CDD" id="cd10747">
    <property type="entry name" value="DnaJ_C"/>
    <property type="match status" value="1"/>
</dbReference>
<keyword evidence="1 12" id="KW-0963">Cytoplasm</keyword>
<feature type="binding site" evidence="12">
    <location>
        <position position="197"/>
    </location>
    <ligand>
        <name>Zn(2+)</name>
        <dbReference type="ChEBI" id="CHEBI:29105"/>
        <label>2</label>
    </ligand>
</feature>
<comment type="subunit">
    <text evidence="12">Homodimer.</text>
</comment>
<evidence type="ECO:0000313" key="17">
    <source>
        <dbReference type="Proteomes" id="UP000501600"/>
    </source>
</evidence>
<name>A0A6H2DLU1_9SPHN</name>
<evidence type="ECO:0000256" key="4">
    <source>
        <dbReference type="ARBA" id="ARBA00022737"/>
    </source>
</evidence>
<feature type="binding site" evidence="12">
    <location>
        <position position="175"/>
    </location>
    <ligand>
        <name>Zn(2+)</name>
        <dbReference type="ChEBI" id="CHEBI:29105"/>
        <label>2</label>
    </ligand>
</feature>
<protein>
    <recommendedName>
        <fullName evidence="11 12">Chaperone protein DnaJ</fullName>
    </recommendedName>
</protein>
<feature type="domain" description="CR-type" evidence="15">
    <location>
        <begin position="142"/>
        <end position="220"/>
    </location>
</feature>
<evidence type="ECO:0000256" key="7">
    <source>
        <dbReference type="ARBA" id="ARBA00023016"/>
    </source>
</evidence>
<dbReference type="InterPro" id="IPR036410">
    <property type="entry name" value="HSP_DnaJ_Cys-rich_dom_sf"/>
</dbReference>
<feature type="repeat" description="CXXCXGXG motif" evidence="12">
    <location>
        <begin position="172"/>
        <end position="179"/>
    </location>
</feature>
<dbReference type="GO" id="GO:0009408">
    <property type="term" value="P:response to heat"/>
    <property type="evidence" value="ECO:0007669"/>
    <property type="project" value="InterPro"/>
</dbReference>
<feature type="repeat" description="CXXCXGXG motif" evidence="12">
    <location>
        <begin position="208"/>
        <end position="215"/>
    </location>
</feature>
<evidence type="ECO:0000256" key="12">
    <source>
        <dbReference type="HAMAP-Rule" id="MF_01152"/>
    </source>
</evidence>
<organism evidence="16 17">
    <name type="scientific">Parasphingorhabdus halotolerans</name>
    <dbReference type="NCBI Taxonomy" id="2725558"/>
    <lineage>
        <taxon>Bacteria</taxon>
        <taxon>Pseudomonadati</taxon>
        <taxon>Pseudomonadota</taxon>
        <taxon>Alphaproteobacteria</taxon>
        <taxon>Sphingomonadales</taxon>
        <taxon>Sphingomonadaceae</taxon>
        <taxon>Parasphingorhabdus</taxon>
    </lineage>
</organism>
<keyword evidence="17" id="KW-1185">Reference proteome</keyword>
<feature type="binding site" evidence="12">
    <location>
        <position position="208"/>
    </location>
    <ligand>
        <name>Zn(2+)</name>
        <dbReference type="ChEBI" id="CHEBI:29105"/>
        <label>1</label>
    </ligand>
</feature>
<proteinExistence type="inferred from homology"/>
<feature type="binding site" evidence="12">
    <location>
        <position position="211"/>
    </location>
    <ligand>
        <name>Zn(2+)</name>
        <dbReference type="ChEBI" id="CHEBI:29105"/>
        <label>1</label>
    </ligand>
</feature>
<gene>
    <name evidence="12 16" type="primary">dnaJ</name>
    <name evidence="16" type="ORF">HF685_06410</name>
</gene>
<keyword evidence="3 12" id="KW-0479">Metal-binding</keyword>
<dbReference type="InterPro" id="IPR008971">
    <property type="entry name" value="HSP40/DnaJ_pept-bd"/>
</dbReference>
<feature type="binding site" evidence="12">
    <location>
        <position position="194"/>
    </location>
    <ligand>
        <name>Zn(2+)</name>
        <dbReference type="ChEBI" id="CHEBI:29105"/>
        <label>2</label>
    </ligand>
</feature>
<dbReference type="SUPFAM" id="SSF49493">
    <property type="entry name" value="HSP40/DnaJ peptide-binding domain"/>
    <property type="match status" value="2"/>
</dbReference>
<dbReference type="GO" id="GO:0051082">
    <property type="term" value="F:unfolded protein binding"/>
    <property type="evidence" value="ECO:0007669"/>
    <property type="project" value="UniProtKB-UniRule"/>
</dbReference>
<dbReference type="CDD" id="cd06257">
    <property type="entry name" value="DnaJ"/>
    <property type="match status" value="1"/>
</dbReference>
<reference evidence="16 17" key="1">
    <citation type="submission" date="2020-04" db="EMBL/GenBank/DDBJ databases">
        <title>Genome sequence for Sphingorhabdus sp. strain M1.</title>
        <authorList>
            <person name="Park S.-J."/>
        </authorList>
    </citation>
    <scope>NUCLEOTIDE SEQUENCE [LARGE SCALE GENOMIC DNA]</scope>
    <source>
        <strain evidence="16 17">JK6</strain>
    </source>
</reference>
<keyword evidence="6 12" id="KW-0862">Zinc</keyword>
<evidence type="ECO:0000259" key="14">
    <source>
        <dbReference type="PROSITE" id="PS50076"/>
    </source>
</evidence>
<dbReference type="KEGG" id="phao:HF685_06410"/>
<dbReference type="RefSeq" id="WP_168818795.1">
    <property type="nucleotide sequence ID" value="NZ_CP051217.1"/>
</dbReference>
<dbReference type="NCBIfam" id="TIGR02349">
    <property type="entry name" value="DnaJ_bact"/>
    <property type="match status" value="1"/>
</dbReference>
<evidence type="ECO:0000256" key="8">
    <source>
        <dbReference type="ARBA" id="ARBA00023186"/>
    </source>
</evidence>
<feature type="binding site" evidence="12">
    <location>
        <position position="158"/>
    </location>
    <ligand>
        <name>Zn(2+)</name>
        <dbReference type="ChEBI" id="CHEBI:29105"/>
        <label>1</label>
    </ligand>
</feature>
<evidence type="ECO:0000256" key="6">
    <source>
        <dbReference type="ARBA" id="ARBA00022833"/>
    </source>
</evidence>
<feature type="binding site" evidence="12">
    <location>
        <position position="172"/>
    </location>
    <ligand>
        <name>Zn(2+)</name>
        <dbReference type="ChEBI" id="CHEBI:29105"/>
        <label>2</label>
    </ligand>
</feature>
<dbReference type="PROSITE" id="PS51188">
    <property type="entry name" value="ZF_CR"/>
    <property type="match status" value="1"/>
</dbReference>
<feature type="domain" description="J" evidence="14">
    <location>
        <begin position="6"/>
        <end position="71"/>
    </location>
</feature>
<dbReference type="Gene3D" id="1.10.287.110">
    <property type="entry name" value="DnaJ domain"/>
    <property type="match status" value="1"/>
</dbReference>
<dbReference type="GO" id="GO:0005524">
    <property type="term" value="F:ATP binding"/>
    <property type="evidence" value="ECO:0007669"/>
    <property type="project" value="InterPro"/>
</dbReference>
<feature type="repeat" description="CXXCXGXG motif" evidence="12">
    <location>
        <begin position="194"/>
        <end position="201"/>
    </location>
</feature>
<comment type="domain">
    <text evidence="12">The J domain is necessary and sufficient to stimulate DnaK ATPase activity. Zinc center 1 plays an important role in the autonomous, DnaK-independent chaperone activity of DnaJ. Zinc center 2 is essential for interaction with DnaK and for DnaJ activity.</text>
</comment>
<dbReference type="NCBIfam" id="NF008035">
    <property type="entry name" value="PRK10767.1"/>
    <property type="match status" value="1"/>
</dbReference>
<dbReference type="EMBL" id="CP051217">
    <property type="protein sequence ID" value="QJB68953.1"/>
    <property type="molecule type" value="Genomic_DNA"/>
</dbReference>
<keyword evidence="2 12" id="KW-0235">DNA replication</keyword>
<dbReference type="Gene3D" id="2.10.230.10">
    <property type="entry name" value="Heat shock protein DnaJ, cysteine-rich domain"/>
    <property type="match status" value="1"/>
</dbReference>
<evidence type="ECO:0000259" key="15">
    <source>
        <dbReference type="PROSITE" id="PS51188"/>
    </source>
</evidence>
<accession>A0A6H2DLU1</accession>
<evidence type="ECO:0000256" key="1">
    <source>
        <dbReference type="ARBA" id="ARBA00022490"/>
    </source>
</evidence>
<feature type="binding site" evidence="12">
    <location>
        <position position="155"/>
    </location>
    <ligand>
        <name>Zn(2+)</name>
        <dbReference type="ChEBI" id="CHEBI:29105"/>
        <label>1</label>
    </ligand>
</feature>
<dbReference type="FunFam" id="2.10.230.10:FF:000002">
    <property type="entry name" value="Molecular chaperone DnaJ"/>
    <property type="match status" value="1"/>
</dbReference>
<sequence length="384" mass="41248">MATEIDYYEQLGVSRDCDGATLKSSYRKLAMQWHPDKNQGDAEAEAKFKNISEAYEVLKDPQKRAAYDRYGHAAFTNGGGNNAGGGGFGGGQQGFSDIGDIFETIFGGGGGGLGGQQRQRGPARGADLRYDMEISLEDAFHGKKTEIEIDVSVGCDECDGSGAEPGTGVKQCGTCHGHGKVRAQQGFFVVERTCASCQGRGEVIENPCHVCYGEGRVDKAQALEVEIPAGVDSGTRIRLTGKGEAGARGAPPGDLYIFIHLERHNIFEREGTTLFTRAPISFTLAALGGEITIPGLDGVQHEIRIPAGIQSGKQIRQRGAGMPVLRGRGNGDMVVQIEVETPTKLTKQQRLILREFQETETGDETPNSTGFFGKLKDAWEDLTE</sequence>
<dbReference type="FunFam" id="2.60.260.20:FF:000005">
    <property type="entry name" value="Chaperone protein dnaJ 1, mitochondrial"/>
    <property type="match status" value="1"/>
</dbReference>
<dbReference type="FunFam" id="1.10.287.110:FF:000034">
    <property type="entry name" value="Chaperone protein DnaJ"/>
    <property type="match status" value="1"/>
</dbReference>
<dbReference type="SMART" id="SM00271">
    <property type="entry name" value="DnaJ"/>
    <property type="match status" value="1"/>
</dbReference>
<dbReference type="PANTHER" id="PTHR43096">
    <property type="entry name" value="DNAJ HOMOLOG 1, MITOCHONDRIAL-RELATED"/>
    <property type="match status" value="1"/>
</dbReference>
<dbReference type="GO" id="GO:0006260">
    <property type="term" value="P:DNA replication"/>
    <property type="evidence" value="ECO:0007669"/>
    <property type="project" value="UniProtKB-KW"/>
</dbReference>
<keyword evidence="7 12" id="KW-0346">Stress response</keyword>
<feature type="repeat" description="CXXCXGXG motif" evidence="12">
    <location>
        <begin position="155"/>
        <end position="162"/>
    </location>
</feature>
<dbReference type="GO" id="GO:0031072">
    <property type="term" value="F:heat shock protein binding"/>
    <property type="evidence" value="ECO:0007669"/>
    <property type="project" value="InterPro"/>
</dbReference>
<dbReference type="PROSITE" id="PS00636">
    <property type="entry name" value="DNAJ_1"/>
    <property type="match status" value="1"/>
</dbReference>
<dbReference type="InterPro" id="IPR001623">
    <property type="entry name" value="DnaJ_domain"/>
</dbReference>
<dbReference type="InterPro" id="IPR001305">
    <property type="entry name" value="HSP_DnaJ_Cys-rich_dom"/>
</dbReference>
<feature type="zinc finger region" description="CR-type" evidence="13">
    <location>
        <begin position="142"/>
        <end position="220"/>
    </location>
</feature>
<evidence type="ECO:0000313" key="16">
    <source>
        <dbReference type="EMBL" id="QJB68953.1"/>
    </source>
</evidence>
<comment type="cofactor">
    <cofactor evidence="12">
        <name>Zn(2+)</name>
        <dbReference type="ChEBI" id="CHEBI:29105"/>
    </cofactor>
    <text evidence="12">Binds 2 Zn(2+) ions per monomer.</text>
</comment>
<evidence type="ECO:0000256" key="5">
    <source>
        <dbReference type="ARBA" id="ARBA00022771"/>
    </source>
</evidence>
<dbReference type="Pfam" id="PF00684">
    <property type="entry name" value="DnaJ_CXXCXGXG"/>
    <property type="match status" value="1"/>
</dbReference>